<reference evidence="1 2" key="1">
    <citation type="submission" date="2019-12" db="EMBL/GenBank/DDBJ databases">
        <authorList>
            <person name="Alioto T."/>
            <person name="Alioto T."/>
            <person name="Gomez Garrido J."/>
        </authorList>
    </citation>
    <scope>NUCLEOTIDE SEQUENCE [LARGE SCALE GENOMIC DNA]</scope>
</reference>
<gene>
    <name evidence="1" type="ORF">OLEA9_A002908</name>
</gene>
<evidence type="ECO:0000313" key="1">
    <source>
        <dbReference type="EMBL" id="CAA2995300.1"/>
    </source>
</evidence>
<dbReference type="AlphaFoldDB" id="A0A8S0SSE9"/>
<evidence type="ECO:0000313" key="2">
    <source>
        <dbReference type="Proteomes" id="UP000594638"/>
    </source>
</evidence>
<keyword evidence="2" id="KW-1185">Reference proteome</keyword>
<name>A0A8S0SSE9_OLEEU</name>
<dbReference type="Gramene" id="OE9A002908T1">
    <property type="protein sequence ID" value="OE9A002908C1"/>
    <property type="gene ID" value="OE9A002908"/>
</dbReference>
<dbReference type="EMBL" id="CACTIH010005496">
    <property type="protein sequence ID" value="CAA2995300.1"/>
    <property type="molecule type" value="Genomic_DNA"/>
</dbReference>
<protein>
    <submittedName>
        <fullName evidence="1">Uncharacterized protein</fullName>
    </submittedName>
</protein>
<organism evidence="1 2">
    <name type="scientific">Olea europaea subsp. europaea</name>
    <dbReference type="NCBI Taxonomy" id="158383"/>
    <lineage>
        <taxon>Eukaryota</taxon>
        <taxon>Viridiplantae</taxon>
        <taxon>Streptophyta</taxon>
        <taxon>Embryophyta</taxon>
        <taxon>Tracheophyta</taxon>
        <taxon>Spermatophyta</taxon>
        <taxon>Magnoliopsida</taxon>
        <taxon>eudicotyledons</taxon>
        <taxon>Gunneridae</taxon>
        <taxon>Pentapetalae</taxon>
        <taxon>asterids</taxon>
        <taxon>lamiids</taxon>
        <taxon>Lamiales</taxon>
        <taxon>Oleaceae</taxon>
        <taxon>Oleeae</taxon>
        <taxon>Olea</taxon>
    </lineage>
</organism>
<sequence>MPGIFANLETKLEADQARNRLTAKATRASWSLLCRIVFAQFQRHWMYKTGYKVALHEFLMNFVESEFAMTGM</sequence>
<proteinExistence type="predicted"/>
<accession>A0A8S0SSE9</accession>
<comment type="caution">
    <text evidence="1">The sequence shown here is derived from an EMBL/GenBank/DDBJ whole genome shotgun (WGS) entry which is preliminary data.</text>
</comment>
<dbReference type="Proteomes" id="UP000594638">
    <property type="component" value="Unassembled WGS sequence"/>
</dbReference>